<reference evidence="8" key="4">
    <citation type="submission" date="2016-01" db="EMBL/GenBank/DDBJ databases">
        <title>Mitochondrial genome DNA sequence of Heterosigma akashiwo strain HaTj01.</title>
        <authorList>
            <person name="Ogura Y."/>
            <person name="Hayashi T."/>
            <person name="Ueki S."/>
        </authorList>
    </citation>
    <scope>NUCLEOTIDE SEQUENCE</scope>
    <source>
        <strain evidence="8">HaTj01</strain>
    </source>
</reference>
<reference evidence="10" key="5">
    <citation type="submission" date="2017-03" db="EMBL/GenBank/DDBJ databases">
        <title>Heterosigma akashiwo mitochondrial genome sequence.</title>
        <authorList>
            <person name="Ueki S."/>
        </authorList>
    </citation>
    <scope>NUCLEOTIDE SEQUENCE</scope>
    <source>
        <strain evidence="16">CCAP934-4</strain>
        <strain evidence="14">CCAP934-8</strain>
        <strain evidence="15">CCAP934-9</strain>
        <strain evidence="17">CCMP1870</strain>
        <strain evidence="10">CCMP2270</strain>
        <strain evidence="11">CCMP3374</strain>
        <strain evidence="18">EHUSP1</strain>
        <strain evidence="19">Haek95051</strain>
        <strain evidence="13">Haek9806-1</strain>
        <strain evidence="12">HaFk01</strain>
    </source>
</reference>
<dbReference type="EMBL" id="KU561550">
    <property type="protein sequence ID" value="AOT84885.1"/>
    <property type="molecule type" value="Genomic_DNA"/>
</dbReference>
<dbReference type="EMBL" id="LC384964">
    <property type="protein sequence ID" value="BBE28160.1"/>
    <property type="molecule type" value="Genomic_DNA"/>
</dbReference>
<dbReference type="EMBL" id="LC228562">
    <property type="protein sequence ID" value="BBB45733.1"/>
    <property type="molecule type" value="Genomic_DNA"/>
</dbReference>
<dbReference type="EMBL" id="LC384959">
    <property type="protein sequence ID" value="BBE27969.1"/>
    <property type="molecule type" value="Genomic_DNA"/>
</dbReference>
<evidence type="ECO:0000313" key="23">
    <source>
        <dbReference type="EMBL" id="BBE28007.1"/>
    </source>
</evidence>
<evidence type="ECO:0000313" key="17">
    <source>
        <dbReference type="EMBL" id="BBB45925.1"/>
    </source>
</evidence>
<evidence type="ECO:0000313" key="19">
    <source>
        <dbReference type="EMBL" id="BBB46001.1"/>
    </source>
</evidence>
<reference evidence="9" key="1">
    <citation type="journal article" date="2010" name="Harmful Algae">
        <title>Mitochondrial genomes from two red tide forming raphidophycean algae Heterosigma akashiwo and Chattonella marina var. marina.</title>
        <authorList>
            <person name="Masuda I."/>
            <person name="Kamikawa R."/>
            <person name="Ueda M."/>
            <person name="Oyama K."/>
            <person name="Yoshimatsu S."/>
            <person name="Inagaki Y."/>
            <person name="Sako Y."/>
        </authorList>
    </citation>
    <scope>NUCLEOTIDE SEQUENCE</scope>
    <source>
        <strain evidence="9">Berkeley</strain>
    </source>
</reference>
<dbReference type="PRINTS" id="PR00975">
    <property type="entry name" value="RIBOSOMALS19"/>
</dbReference>
<dbReference type="GO" id="GO:0003735">
    <property type="term" value="F:structural constituent of ribosome"/>
    <property type="evidence" value="ECO:0007669"/>
    <property type="project" value="InterPro"/>
</dbReference>
<name>D2Z265_HETAK</name>
<dbReference type="EMBL" id="LC384960">
    <property type="protein sequence ID" value="BBE28007.1"/>
    <property type="molecule type" value="Genomic_DNA"/>
</dbReference>
<dbReference type="EMBL" id="LC228560">
    <property type="protein sequence ID" value="BBB45657.1"/>
    <property type="molecule type" value="Genomic_DNA"/>
</dbReference>
<evidence type="ECO:0000313" key="6">
    <source>
        <dbReference type="EMBL" id="ACS27173.1"/>
    </source>
</evidence>
<reference evidence="5" key="2">
    <citation type="journal article" date="2010" name="Nova Hedwig Beih">
        <title>Comparative analysis of complete mitochondrial genome sequences from two geographically distinct Heterosigma akashiwo (Raphidophyceae) strains.</title>
        <authorList>
            <person name="Karol K.G."/>
            <person name="Jacobs M.A."/>
            <person name="Zhou Y."/>
            <person name="Sims E.H."/>
            <person name="Gillett W.D."/>
            <person name="Cattolico R.A."/>
        </authorList>
    </citation>
    <scope>NUCLEOTIDE SEQUENCE</scope>
    <source>
        <strain evidence="6">CCMP452</strain>
        <strain evidence="5">NIES293</strain>
    </source>
</reference>
<evidence type="ECO:0000313" key="8">
    <source>
        <dbReference type="EMBL" id="AOT84885.1"/>
    </source>
</evidence>
<evidence type="ECO:0000256" key="2">
    <source>
        <dbReference type="ARBA" id="ARBA00022980"/>
    </source>
</evidence>
<dbReference type="EMBL" id="LC384957">
    <property type="protein sequence ID" value="BBE27893.1"/>
    <property type="molecule type" value="Genomic_DNA"/>
</dbReference>
<dbReference type="EMBL" id="LC384958">
    <property type="protein sequence ID" value="BBE27931.1"/>
    <property type="molecule type" value="Genomic_DNA"/>
</dbReference>
<dbReference type="EMBL" id="LC384966">
    <property type="protein sequence ID" value="BBE28237.1"/>
    <property type="molecule type" value="Genomic_DNA"/>
</dbReference>
<dbReference type="EMBL" id="LC228561">
    <property type="protein sequence ID" value="BBB45695.1"/>
    <property type="molecule type" value="Genomic_DNA"/>
</dbReference>
<evidence type="ECO:0000313" key="20">
    <source>
        <dbReference type="EMBL" id="BBE27893.1"/>
    </source>
</evidence>
<evidence type="ECO:0000313" key="25">
    <source>
        <dbReference type="EMBL" id="BBE28121.1"/>
    </source>
</evidence>
<evidence type="ECO:0000313" key="16">
    <source>
        <dbReference type="EMBL" id="BBB45885.1"/>
    </source>
</evidence>
<dbReference type="EMBL" id="LC228563">
    <property type="protein sequence ID" value="BBB45771.1"/>
    <property type="molecule type" value="Genomic_DNA"/>
</dbReference>
<organism evidence="9">
    <name type="scientific">Heterosigma akashiwo</name>
    <name type="common">Chromophytic alga</name>
    <name type="synonym">Heterosigma carterae</name>
    <dbReference type="NCBI Taxonomy" id="2829"/>
    <lineage>
        <taxon>Eukaryota</taxon>
        <taxon>Sar</taxon>
        <taxon>Stramenopiles</taxon>
        <taxon>Ochrophyta</taxon>
        <taxon>Raphidophyceae</taxon>
        <taxon>Chattonellales</taxon>
        <taxon>Chattonellaceae</taxon>
        <taxon>Heterosigma</taxon>
    </lineage>
</organism>
<evidence type="ECO:0000313" key="9">
    <source>
        <dbReference type="EMBL" id="BAI70629.1"/>
    </source>
</evidence>
<reference evidence="25" key="6">
    <citation type="submission" date="2018-05" db="EMBL/GenBank/DDBJ databases">
        <title>Heterosigma akashiwo mitochondrial genome sequences.</title>
        <authorList>
            <person name="Ueki S."/>
        </authorList>
    </citation>
    <scope>NUCLEOTIDE SEQUENCE</scope>
    <source>
        <strain evidence="25">BrRJ1</strain>
        <strain evidence="26">BrRJ5</strain>
        <strain evidence="27">CAW05</strain>
        <strain evidence="28">RCC1502</strain>
    </source>
</reference>
<dbReference type="RefSeq" id="YP_005090315.1">
    <property type="nucleotide sequence ID" value="NC_016738.1"/>
</dbReference>
<evidence type="ECO:0000313" key="12">
    <source>
        <dbReference type="EMBL" id="BBB45733.1"/>
    </source>
</evidence>
<dbReference type="GO" id="GO:1990904">
    <property type="term" value="C:ribonucleoprotein complex"/>
    <property type="evidence" value="ECO:0007669"/>
    <property type="project" value="UniProtKB-KW"/>
</dbReference>
<evidence type="ECO:0000256" key="4">
    <source>
        <dbReference type="RuleBase" id="RU003485"/>
    </source>
</evidence>
<evidence type="ECO:0000313" key="24">
    <source>
        <dbReference type="EMBL" id="BBE28083.1"/>
    </source>
</evidence>
<dbReference type="InterPro" id="IPR023575">
    <property type="entry name" value="Ribosomal_uS19_SF"/>
</dbReference>
<evidence type="ECO:0000256" key="1">
    <source>
        <dbReference type="ARBA" id="ARBA00007345"/>
    </source>
</evidence>
<dbReference type="Pfam" id="PF00203">
    <property type="entry name" value="Ribosomal_S19"/>
    <property type="match status" value="1"/>
</dbReference>
<keyword evidence="9" id="KW-0496">Mitochondrion</keyword>
<dbReference type="EMBL" id="AB546637">
    <property type="protein sequence ID" value="BAI70629.1"/>
    <property type="molecule type" value="Genomic_DNA"/>
</dbReference>
<evidence type="ECO:0000313" key="28">
    <source>
        <dbReference type="EMBL" id="BBE28237.1"/>
    </source>
</evidence>
<evidence type="ECO:0000313" key="11">
    <source>
        <dbReference type="EMBL" id="BBB45695.1"/>
    </source>
</evidence>
<geneLocation type="mitochondrion" evidence="9"/>
<sequence>MTRLSYLHKTIVESKENLSTLKIFSRSSKILPWFLDKTLLIHNGRAFVPIQVTSKMINKRVGEFAYSKTRAVFRSKKKK</sequence>
<evidence type="ECO:0000313" key="21">
    <source>
        <dbReference type="EMBL" id="BBE27931.1"/>
    </source>
</evidence>
<dbReference type="EMBL" id="KU561548">
    <property type="protein sequence ID" value="AOT84843.1"/>
    <property type="molecule type" value="Genomic_DNA"/>
</dbReference>
<dbReference type="GO" id="GO:0006412">
    <property type="term" value="P:translation"/>
    <property type="evidence" value="ECO:0007669"/>
    <property type="project" value="InterPro"/>
</dbReference>
<proteinExistence type="inferred from homology"/>
<accession>D2Z265</accession>
<evidence type="ECO:0000313" key="18">
    <source>
        <dbReference type="EMBL" id="BBB45963.1"/>
    </source>
</evidence>
<keyword evidence="2 4" id="KW-0689">Ribosomal protein</keyword>
<protein>
    <submittedName>
        <fullName evidence="9">Ribosomal protein S19</fullName>
    </submittedName>
    <submittedName>
        <fullName evidence="7">Ribosomal protein small subunit 19</fullName>
    </submittedName>
</protein>
<dbReference type="EMBL" id="LC229077">
    <property type="protein sequence ID" value="BBB45963.1"/>
    <property type="molecule type" value="Genomic_DNA"/>
</dbReference>
<evidence type="ECO:0000313" key="14">
    <source>
        <dbReference type="EMBL" id="BBB45809.1"/>
    </source>
</evidence>
<evidence type="ECO:0000313" key="15">
    <source>
        <dbReference type="EMBL" id="BBB45847.1"/>
    </source>
</evidence>
<dbReference type="EMBL" id="LC384965">
    <property type="protein sequence ID" value="BBE28199.1"/>
    <property type="molecule type" value="Genomic_DNA"/>
</dbReference>
<gene>
    <name evidence="9" type="primary">rps19</name>
</gene>
<dbReference type="EMBL" id="LC228566">
    <property type="protein sequence ID" value="BBB45885.1"/>
    <property type="molecule type" value="Genomic_DNA"/>
</dbReference>
<dbReference type="GO" id="GO:0005840">
    <property type="term" value="C:ribosome"/>
    <property type="evidence" value="ECO:0007669"/>
    <property type="project" value="UniProtKB-KW"/>
</dbReference>
<dbReference type="EMBL" id="GQ222228">
    <property type="protein sequence ID" value="ACS27173.1"/>
    <property type="molecule type" value="Genomic_DNA"/>
</dbReference>
<evidence type="ECO:0000313" key="22">
    <source>
        <dbReference type="EMBL" id="BBE27969.1"/>
    </source>
</evidence>
<dbReference type="AlphaFoldDB" id="D2Z265"/>
<comment type="similarity">
    <text evidence="1 4">Belongs to the universal ribosomal protein uS19 family.</text>
</comment>
<dbReference type="Gene3D" id="3.30.860.10">
    <property type="entry name" value="30s Ribosomal Protein S19, Chain A"/>
    <property type="match status" value="1"/>
</dbReference>
<dbReference type="EMBL" id="LC229078">
    <property type="protein sequence ID" value="BBB46001.1"/>
    <property type="molecule type" value="Genomic_DNA"/>
</dbReference>
<dbReference type="EMBL" id="LC228565">
    <property type="protein sequence ID" value="BBB45847.1"/>
    <property type="molecule type" value="Genomic_DNA"/>
</dbReference>
<dbReference type="EMBL" id="LC229076">
    <property type="protein sequence ID" value="BBB45925.1"/>
    <property type="molecule type" value="Genomic_DNA"/>
</dbReference>
<dbReference type="SUPFAM" id="SSF54570">
    <property type="entry name" value="Ribosomal protein S19"/>
    <property type="match status" value="1"/>
</dbReference>
<dbReference type="InterPro" id="IPR002222">
    <property type="entry name" value="Ribosomal_uS19"/>
</dbReference>
<reference evidence="20" key="7">
    <citation type="submission" date="2018-05" db="EMBL/GenBank/DDBJ databases">
        <title>Mitochondrial DNA sequences of Heterosigma akashiwo strains.</title>
        <authorList>
            <person name="Ueki S."/>
        </authorList>
    </citation>
    <scope>NUCLEOTIDE SEQUENCE</scope>
    <source>
        <strain evidence="20">CCAP934-3</strain>
        <strain evidence="21">CCAP934-7</strain>
        <strain evidence="22">CCMP1595</strain>
        <strain evidence="23">CCMP1596</strain>
        <strain evidence="24">Haek9806-2</strain>
    </source>
</reference>
<evidence type="ECO:0000313" key="13">
    <source>
        <dbReference type="EMBL" id="BBB45771.1"/>
    </source>
</evidence>
<keyword evidence="3 4" id="KW-0687">Ribonucleoprotein</keyword>
<evidence type="ECO:0000313" key="10">
    <source>
        <dbReference type="EMBL" id="BBB45657.1"/>
    </source>
</evidence>
<evidence type="ECO:0000313" key="5">
    <source>
        <dbReference type="EMBL" id="ACS27134.1"/>
    </source>
</evidence>
<reference evidence="7" key="3">
    <citation type="submission" date="2016-01" db="EMBL/GenBank/DDBJ databases">
        <title>Mitochondrial genome DNA sequence of Heterosigma akashiwo strain Ha00_17.</title>
        <authorList>
            <person name="Ogura Y."/>
            <person name="Hayashi T."/>
            <person name="Ueki S."/>
        </authorList>
    </citation>
    <scope>NUCLEOTIDE SEQUENCE</scope>
    <source>
        <strain evidence="7">Ha00_17</strain>
    </source>
</reference>
<dbReference type="EMBL" id="LC384963">
    <property type="protein sequence ID" value="BBE28121.1"/>
    <property type="molecule type" value="Genomic_DNA"/>
</dbReference>
<dbReference type="EMBL" id="LC384962">
    <property type="protein sequence ID" value="BBE28083.1"/>
    <property type="molecule type" value="Genomic_DNA"/>
</dbReference>
<dbReference type="EMBL" id="LC228564">
    <property type="protein sequence ID" value="BBB45809.1"/>
    <property type="molecule type" value="Genomic_DNA"/>
</dbReference>
<dbReference type="GeneID" id="11542433"/>
<dbReference type="HAMAP" id="MF_00531">
    <property type="entry name" value="Ribosomal_uS19"/>
    <property type="match status" value="1"/>
</dbReference>
<dbReference type="EMBL" id="GQ222227">
    <property type="protein sequence ID" value="ACS27134.1"/>
    <property type="molecule type" value="Genomic_DNA"/>
</dbReference>
<evidence type="ECO:0000256" key="3">
    <source>
        <dbReference type="ARBA" id="ARBA00023274"/>
    </source>
</evidence>
<evidence type="ECO:0000313" key="26">
    <source>
        <dbReference type="EMBL" id="BBE28160.1"/>
    </source>
</evidence>
<evidence type="ECO:0000313" key="7">
    <source>
        <dbReference type="EMBL" id="AOT84843.1"/>
    </source>
</evidence>
<evidence type="ECO:0000313" key="27">
    <source>
        <dbReference type="EMBL" id="BBE28199.1"/>
    </source>
</evidence>